<comment type="caution">
    <text evidence="3">The sequence shown here is derived from an EMBL/GenBank/DDBJ whole genome shotgun (WGS) entry which is preliminary data.</text>
</comment>
<dbReference type="Pfam" id="PF00041">
    <property type="entry name" value="fn3"/>
    <property type="match status" value="1"/>
</dbReference>
<keyword evidence="1" id="KW-0732">Signal</keyword>
<dbReference type="CDD" id="cd00063">
    <property type="entry name" value="FN3"/>
    <property type="match status" value="1"/>
</dbReference>
<evidence type="ECO:0000256" key="1">
    <source>
        <dbReference type="SAM" id="SignalP"/>
    </source>
</evidence>
<feature type="domain" description="Fibronectin type-III" evidence="2">
    <location>
        <begin position="567"/>
        <end position="662"/>
    </location>
</feature>
<organism evidence="3 4">
    <name type="scientific">Polypterus senegalus</name>
    <name type="common">Senegal bichir</name>
    <dbReference type="NCBI Taxonomy" id="55291"/>
    <lineage>
        <taxon>Eukaryota</taxon>
        <taxon>Metazoa</taxon>
        <taxon>Chordata</taxon>
        <taxon>Craniata</taxon>
        <taxon>Vertebrata</taxon>
        <taxon>Euteleostomi</taxon>
        <taxon>Actinopterygii</taxon>
        <taxon>Polypteriformes</taxon>
        <taxon>Polypteridae</taxon>
        <taxon>Polypterus</taxon>
    </lineage>
</organism>
<sequence length="790" mass="88625">MSSRWFPTLLCWLRPSVAEVLAVLLAAHRVSFLIFNPALPGVAEVLRISTVYSEKMAEQPISITTAVLGRPFQLGMLYDCRSDQLVPGVTLWSKSVLEKDISVKSQRLTEYSLETSNSLTDKSKALNINASLRGSFACGLVEVGGSAKYLNNSKSSKNQARVTLNYFMTTMFKQLTMSHLSRNNVTYEEVFRQGTATHVVTAILYGARALMVFDRDVSKDESTHAIVGELKVSIKKIPHFTIHGKGSVDLSAKEKEEAKNIRCTFHGDFYIRELPVDYLTALDVYKKLPSFLGEDGEHAVPVTVWLYPLSLLDSSAARLMYEISTDLVTQAECVLDSLLEAEMMCDYLLTESLVKSFYNIEEKISKFKTLIERYKLYFQKRLAQILPSVRGGATNATALGDILEVHGTSPFSQHKLEGWLCSLQTEIRVIEALIKGMEDSNVSLLTGRFDRIEPLIFEPNINYIVDFNFNLLSKESKSLNTMENYFISEEISGIRSTDMVNNDEWVHSQVNCDKIRLRRKLFLDFASNNQQNEATKFVVTSRPVEMQESSSILLYCKGELRSSDFEPPSTPDVPKILKTSSQSAEIELSLPPHGSNETIKYLVQFRKHTERQWRSQMTRDTEKCFTLEGLQRSTQYDVRYAAICEVGVGPPSEVISVNTGEPGEQVIADPIEDDPSKDLTWHREQCYPPVVAAIQAMTLPFPDRDDKSHFPIGWDDDCLPNGSKDCLQCQEDSLTTSLEKFTLDTTDPCSLPYHQLVHHLCNLSETGGSQLIGGSASRNADSEISNILAG</sequence>
<feature type="non-terminal residue" evidence="3">
    <location>
        <position position="1"/>
    </location>
</feature>
<feature type="signal peptide" evidence="1">
    <location>
        <begin position="1"/>
        <end position="18"/>
    </location>
</feature>
<dbReference type="InterPro" id="IPR040581">
    <property type="entry name" value="Thioredoxin_11"/>
</dbReference>
<accession>A0A8X7X347</accession>
<dbReference type="Proteomes" id="UP000886611">
    <property type="component" value="Unassembled WGS sequence"/>
</dbReference>
<proteinExistence type="predicted"/>
<dbReference type="InterPro" id="IPR013783">
    <property type="entry name" value="Ig-like_fold"/>
</dbReference>
<dbReference type="InterPro" id="IPR036116">
    <property type="entry name" value="FN3_sf"/>
</dbReference>
<name>A0A8X7X347_POLSE</name>
<dbReference type="EMBL" id="JAATIS010005064">
    <property type="protein sequence ID" value="KAG2460270.1"/>
    <property type="molecule type" value="Genomic_DNA"/>
</dbReference>
<protein>
    <submittedName>
        <fullName evidence="3">STXA protein</fullName>
    </submittedName>
</protein>
<dbReference type="Gene3D" id="2.60.40.10">
    <property type="entry name" value="Immunoglobulins"/>
    <property type="match status" value="1"/>
</dbReference>
<reference evidence="3 4" key="1">
    <citation type="journal article" date="2021" name="Cell">
        <title>Tracing the genetic footprints of vertebrate landing in non-teleost ray-finned fishes.</title>
        <authorList>
            <person name="Bi X."/>
            <person name="Wang K."/>
            <person name="Yang L."/>
            <person name="Pan H."/>
            <person name="Jiang H."/>
            <person name="Wei Q."/>
            <person name="Fang M."/>
            <person name="Yu H."/>
            <person name="Zhu C."/>
            <person name="Cai Y."/>
            <person name="He Y."/>
            <person name="Gan X."/>
            <person name="Zeng H."/>
            <person name="Yu D."/>
            <person name="Zhu Y."/>
            <person name="Jiang H."/>
            <person name="Qiu Q."/>
            <person name="Yang H."/>
            <person name="Zhang Y.E."/>
            <person name="Wang W."/>
            <person name="Zhu M."/>
            <person name="He S."/>
            <person name="Zhang G."/>
        </authorList>
    </citation>
    <scope>NUCLEOTIDE SEQUENCE [LARGE SCALE GENOMIC DNA]</scope>
    <source>
        <strain evidence="3">Bchr_013</strain>
    </source>
</reference>
<dbReference type="SUPFAM" id="SSF49265">
    <property type="entry name" value="Fibronectin type III"/>
    <property type="match status" value="1"/>
</dbReference>
<gene>
    <name evidence="3" type="primary">Stxa_9</name>
    <name evidence="3" type="ORF">GTO96_0022225</name>
</gene>
<feature type="non-terminal residue" evidence="3">
    <location>
        <position position="790"/>
    </location>
</feature>
<dbReference type="InterPro" id="IPR052090">
    <property type="entry name" value="Cytolytic_pore-forming_toxin"/>
</dbReference>
<dbReference type="InterPro" id="IPR048997">
    <property type="entry name" value="Stonustoxin-like_helical"/>
</dbReference>
<keyword evidence="4" id="KW-1185">Reference proteome</keyword>
<evidence type="ECO:0000313" key="3">
    <source>
        <dbReference type="EMBL" id="KAG2460270.1"/>
    </source>
</evidence>
<dbReference type="PROSITE" id="PS50853">
    <property type="entry name" value="FN3"/>
    <property type="match status" value="1"/>
</dbReference>
<dbReference type="Pfam" id="PF18078">
    <property type="entry name" value="Thioredoxin_11"/>
    <property type="match status" value="1"/>
</dbReference>
<dbReference type="InterPro" id="IPR003961">
    <property type="entry name" value="FN3_dom"/>
</dbReference>
<dbReference type="SMART" id="SM00060">
    <property type="entry name" value="FN3"/>
    <property type="match status" value="1"/>
</dbReference>
<feature type="chain" id="PRO_5036477347" evidence="1">
    <location>
        <begin position="19"/>
        <end position="790"/>
    </location>
</feature>
<dbReference type="PANTHER" id="PTHR31594:SF14">
    <property type="entry name" value="FIBRONECTIN TYPE-III DOMAIN-CONTAINING PROTEIN"/>
    <property type="match status" value="1"/>
</dbReference>
<evidence type="ECO:0000313" key="4">
    <source>
        <dbReference type="Proteomes" id="UP000886611"/>
    </source>
</evidence>
<evidence type="ECO:0000259" key="2">
    <source>
        <dbReference type="PROSITE" id="PS50853"/>
    </source>
</evidence>
<dbReference type="Pfam" id="PF21109">
    <property type="entry name" value="Stonustoxin_helical"/>
    <property type="match status" value="1"/>
</dbReference>
<dbReference type="AlphaFoldDB" id="A0A8X7X347"/>
<dbReference type="PANTHER" id="PTHR31594">
    <property type="entry name" value="AIG1-TYPE G DOMAIN-CONTAINING PROTEIN"/>
    <property type="match status" value="1"/>
</dbReference>